<evidence type="ECO:0000313" key="3">
    <source>
        <dbReference type="Proteomes" id="UP000595074"/>
    </source>
</evidence>
<feature type="signal peptide" evidence="1">
    <location>
        <begin position="1"/>
        <end position="27"/>
    </location>
</feature>
<protein>
    <submittedName>
        <fullName evidence="2">Copper resistance protein B</fullName>
    </submittedName>
</protein>
<dbReference type="KEGG" id="sinu:IMZ28_06500"/>
<dbReference type="EMBL" id="CP063164">
    <property type="protein sequence ID" value="QOR61112.1"/>
    <property type="molecule type" value="Genomic_DNA"/>
</dbReference>
<feature type="chain" id="PRO_5029617370" evidence="1">
    <location>
        <begin position="28"/>
        <end position="234"/>
    </location>
</feature>
<keyword evidence="1" id="KW-0732">Signal</keyword>
<organism evidence="2 3">
    <name type="scientific">Sulfurovum indicum</name>
    <dbReference type="NCBI Taxonomy" id="2779528"/>
    <lineage>
        <taxon>Bacteria</taxon>
        <taxon>Pseudomonadati</taxon>
        <taxon>Campylobacterota</taxon>
        <taxon>Epsilonproteobacteria</taxon>
        <taxon>Campylobacterales</taxon>
        <taxon>Sulfurovaceae</taxon>
        <taxon>Sulfurovum</taxon>
    </lineage>
</organism>
<accession>A0A7M1S210</accession>
<dbReference type="GO" id="GO:0006878">
    <property type="term" value="P:intracellular copper ion homeostasis"/>
    <property type="evidence" value="ECO:0007669"/>
    <property type="project" value="InterPro"/>
</dbReference>
<name>A0A7M1S210_9BACT</name>
<sequence length="234" mass="26120">MKQKEMNLKKILLLLGSCMAIGQTLQAAGADDPLRTMLIMDRLEILDNDENTRAWEGSFYIGYDIDKLYIYSEGSATSEGLESSQNELVYSRAIAPFWDIQAGIAYDKNSDASRTWGEIAIAGLAPYFFETRAALLVNSNGNTALRLDAEYEALITQKLILTPSLAVDFYTKDDPSMQTGSGLSAAEAGLRLRYEIVREFAPYIGVTWEKTFGNTRNFNAVDETSLLIGVRFWF</sequence>
<dbReference type="Pfam" id="PF05275">
    <property type="entry name" value="CopB"/>
    <property type="match status" value="1"/>
</dbReference>
<proteinExistence type="predicted"/>
<reference evidence="2 3" key="1">
    <citation type="submission" date="2020-10" db="EMBL/GenBank/DDBJ databases">
        <title>The genome of sulfurovum sp.</title>
        <authorList>
            <person name="Xie S."/>
            <person name="Shao Z."/>
            <person name="Jiang L."/>
        </authorList>
    </citation>
    <scope>NUCLEOTIDE SEQUENCE [LARGE SCALE GENOMIC DNA]</scope>
    <source>
        <strain evidence="2 3">ST-419</strain>
    </source>
</reference>
<dbReference type="GO" id="GO:0009279">
    <property type="term" value="C:cell outer membrane"/>
    <property type="evidence" value="ECO:0007669"/>
    <property type="project" value="InterPro"/>
</dbReference>
<gene>
    <name evidence="2" type="ORF">IMZ28_06500</name>
</gene>
<dbReference type="GO" id="GO:0005507">
    <property type="term" value="F:copper ion binding"/>
    <property type="evidence" value="ECO:0007669"/>
    <property type="project" value="InterPro"/>
</dbReference>
<evidence type="ECO:0000313" key="2">
    <source>
        <dbReference type="EMBL" id="QOR61112.1"/>
    </source>
</evidence>
<dbReference type="InterPro" id="IPR007939">
    <property type="entry name" value="Cu-R_B_prcur"/>
</dbReference>
<evidence type="ECO:0000256" key="1">
    <source>
        <dbReference type="SAM" id="SignalP"/>
    </source>
</evidence>
<keyword evidence="3" id="KW-1185">Reference proteome</keyword>
<dbReference type="Proteomes" id="UP000595074">
    <property type="component" value="Chromosome"/>
</dbReference>
<dbReference type="RefSeq" id="WP_197547785.1">
    <property type="nucleotide sequence ID" value="NZ_CP063164.1"/>
</dbReference>
<dbReference type="AlphaFoldDB" id="A0A7M1S210"/>